<evidence type="ECO:0000313" key="3">
    <source>
        <dbReference type="Proteomes" id="UP000287872"/>
    </source>
</evidence>
<dbReference type="Proteomes" id="UP000287872">
    <property type="component" value="Unassembled WGS sequence"/>
</dbReference>
<feature type="compositionally biased region" description="Basic and acidic residues" evidence="1">
    <location>
        <begin position="1"/>
        <end position="22"/>
    </location>
</feature>
<dbReference type="RefSeq" id="WP_258880989.1">
    <property type="nucleotide sequence ID" value="NZ_BHYK01000004.1"/>
</dbReference>
<accession>A0A401UIW8</accession>
<organism evidence="2 3">
    <name type="scientific">Clostridium tagluense</name>
    <dbReference type="NCBI Taxonomy" id="360422"/>
    <lineage>
        <taxon>Bacteria</taxon>
        <taxon>Bacillati</taxon>
        <taxon>Bacillota</taxon>
        <taxon>Clostridia</taxon>
        <taxon>Eubacteriales</taxon>
        <taxon>Clostridiaceae</taxon>
        <taxon>Clostridium</taxon>
    </lineage>
</organism>
<name>A0A401UIW8_9CLOT</name>
<proteinExistence type="predicted"/>
<feature type="region of interest" description="Disordered" evidence="1">
    <location>
        <begin position="1"/>
        <end position="41"/>
    </location>
</feature>
<keyword evidence="3" id="KW-1185">Reference proteome</keyword>
<dbReference type="GeneID" id="77243807"/>
<reference evidence="2 3" key="1">
    <citation type="submission" date="2018-11" db="EMBL/GenBank/DDBJ databases">
        <title>Genome sequencing and assembly of Clostridium tagluense strain A121.</title>
        <authorList>
            <person name="Murakami T."/>
            <person name="Segawa T."/>
            <person name="Shcherbakova V.A."/>
            <person name="Mori H."/>
            <person name="Yoshimura Y."/>
        </authorList>
    </citation>
    <scope>NUCLEOTIDE SEQUENCE [LARGE SCALE GENOMIC DNA]</scope>
    <source>
        <strain evidence="2 3">A121</strain>
    </source>
</reference>
<gene>
    <name evidence="2" type="ORF">Ctaglu_10220</name>
</gene>
<evidence type="ECO:0000256" key="1">
    <source>
        <dbReference type="SAM" id="MobiDB-lite"/>
    </source>
</evidence>
<sequence length="41" mass="4898">MPYKEMKSPAKEKDNKPKKPETIEDSDMQKKKRKSAIKFEE</sequence>
<comment type="caution">
    <text evidence="2">The sequence shown here is derived from an EMBL/GenBank/DDBJ whole genome shotgun (WGS) entry which is preliminary data.</text>
</comment>
<dbReference type="AlphaFoldDB" id="A0A401UIW8"/>
<dbReference type="EMBL" id="BHYK01000004">
    <property type="protein sequence ID" value="GCD09399.1"/>
    <property type="molecule type" value="Genomic_DNA"/>
</dbReference>
<feature type="compositionally biased region" description="Basic residues" evidence="1">
    <location>
        <begin position="30"/>
        <end position="41"/>
    </location>
</feature>
<protein>
    <submittedName>
        <fullName evidence="2">Uncharacterized protein</fullName>
    </submittedName>
</protein>
<evidence type="ECO:0000313" key="2">
    <source>
        <dbReference type="EMBL" id="GCD09399.1"/>
    </source>
</evidence>